<reference evidence="7 8" key="1">
    <citation type="submission" date="2023-09" db="EMBL/GenBank/DDBJ databases">
        <authorList>
            <person name="Rey-Velasco X."/>
        </authorList>
    </citation>
    <scope>NUCLEOTIDE SEQUENCE [LARGE SCALE GENOMIC DNA]</scope>
    <source>
        <strain evidence="7 8">W335</strain>
    </source>
</reference>
<organism evidence="7 8">
    <name type="scientific">Spectribacter hydrogenoxidans</name>
    <dbReference type="NCBI Taxonomy" id="3075608"/>
    <lineage>
        <taxon>Bacteria</taxon>
        <taxon>Pseudomonadati</taxon>
        <taxon>Pseudomonadota</taxon>
        <taxon>Gammaproteobacteria</taxon>
        <taxon>Salinisphaerales</taxon>
        <taxon>Salinisphaeraceae</taxon>
        <taxon>Spectribacter</taxon>
    </lineage>
</organism>
<dbReference type="InterPro" id="IPR003593">
    <property type="entry name" value="AAA+_ATPase"/>
</dbReference>
<dbReference type="CDD" id="cd00009">
    <property type="entry name" value="AAA"/>
    <property type="match status" value="1"/>
</dbReference>
<dbReference type="RefSeq" id="WP_311651300.1">
    <property type="nucleotide sequence ID" value="NZ_JAVRIB010000001.1"/>
</dbReference>
<proteinExistence type="predicted"/>
<dbReference type="Gene3D" id="1.10.8.60">
    <property type="match status" value="1"/>
</dbReference>
<sequence length="477" mass="52751">MVGNPAHEQEERMLVVGAELDAARSIMDMLGFLKRRPAFVTFDDLADELETESLPFSAAALVSDGRVGLGEYQPAIDGLAARLPTLLVLDYPRGDGDDRYRHGKAAGFASCMHAPIALNQLRFELDRLPAPRGNGRAVRRPRPQHTLVGQSYPMRRVRQLIERVAATDASVLILGESGTGKELVAREVHRTSNRSAGAFVPLNCGAIPRDLLESELFGHEKGAFTGAITARPGRFEMAEGGTLFLDEIGDMSLDMQVKVLRVLQEQTFERVGSNKTLTADVRILAATHRDLEAEIERGNFREDLYYRLNVFPIEVPPLRDRPEDVEPIVGSILARLEAEDGISLDFTDQALAALASYRWPGNVRELGNIVERLRILYPGERVDIDRLPGRILGEDNVVLVPHDDIRNMERAPGDVINGVRLTSAGVDLRALTTRLEVRLITQALSLNDGVVARAAKMLGLRRTTLVEKMRKYDISSD</sequence>
<evidence type="ECO:0000256" key="1">
    <source>
        <dbReference type="ARBA" id="ARBA00022741"/>
    </source>
</evidence>
<evidence type="ECO:0000256" key="3">
    <source>
        <dbReference type="ARBA" id="ARBA00023015"/>
    </source>
</evidence>
<dbReference type="Pfam" id="PF02954">
    <property type="entry name" value="HTH_8"/>
    <property type="match status" value="1"/>
</dbReference>
<evidence type="ECO:0000256" key="5">
    <source>
        <dbReference type="ARBA" id="ARBA00023163"/>
    </source>
</evidence>
<dbReference type="InterPro" id="IPR009057">
    <property type="entry name" value="Homeodomain-like_sf"/>
</dbReference>
<keyword evidence="1" id="KW-0547">Nucleotide-binding</keyword>
<dbReference type="InterPro" id="IPR025943">
    <property type="entry name" value="Sigma_54_int_dom_ATP-bd_2"/>
</dbReference>
<dbReference type="SMART" id="SM00382">
    <property type="entry name" value="AAA"/>
    <property type="match status" value="1"/>
</dbReference>
<dbReference type="PROSITE" id="PS00675">
    <property type="entry name" value="SIGMA54_INTERACT_1"/>
    <property type="match status" value="1"/>
</dbReference>
<dbReference type="PRINTS" id="PR01590">
    <property type="entry name" value="HTHFIS"/>
</dbReference>
<protein>
    <submittedName>
        <fullName evidence="7">Sigma-54 dependent transcriptional regulator</fullName>
    </submittedName>
</protein>
<comment type="caution">
    <text evidence="7">The sequence shown here is derived from an EMBL/GenBank/DDBJ whole genome shotgun (WGS) entry which is preliminary data.</text>
</comment>
<dbReference type="InterPro" id="IPR002078">
    <property type="entry name" value="Sigma_54_int"/>
</dbReference>
<dbReference type="InterPro" id="IPR058031">
    <property type="entry name" value="AAA_lid_NorR"/>
</dbReference>
<dbReference type="InterPro" id="IPR002197">
    <property type="entry name" value="HTH_Fis"/>
</dbReference>
<accession>A0ABU3BWE7</accession>
<gene>
    <name evidence="7" type="ORF">RM532_01335</name>
</gene>
<evidence type="ECO:0000313" key="7">
    <source>
        <dbReference type="EMBL" id="MDT0633592.1"/>
    </source>
</evidence>
<name>A0ABU3BWE7_9GAMM</name>
<dbReference type="PROSITE" id="PS50045">
    <property type="entry name" value="SIGMA54_INTERACT_4"/>
    <property type="match status" value="1"/>
</dbReference>
<dbReference type="InterPro" id="IPR025944">
    <property type="entry name" value="Sigma_54_int_dom_CS"/>
</dbReference>
<feature type="domain" description="Sigma-54 factor interaction" evidence="6">
    <location>
        <begin position="147"/>
        <end position="375"/>
    </location>
</feature>
<keyword evidence="4" id="KW-0238">DNA-binding</keyword>
<dbReference type="SUPFAM" id="SSF52540">
    <property type="entry name" value="P-loop containing nucleoside triphosphate hydrolases"/>
    <property type="match status" value="1"/>
</dbReference>
<dbReference type="PANTHER" id="PTHR32071">
    <property type="entry name" value="TRANSCRIPTIONAL REGULATORY PROTEIN"/>
    <property type="match status" value="1"/>
</dbReference>
<evidence type="ECO:0000259" key="6">
    <source>
        <dbReference type="PROSITE" id="PS50045"/>
    </source>
</evidence>
<keyword evidence="2" id="KW-0067">ATP-binding</keyword>
<dbReference type="SUPFAM" id="SSF46689">
    <property type="entry name" value="Homeodomain-like"/>
    <property type="match status" value="1"/>
</dbReference>
<dbReference type="Proteomes" id="UP001251857">
    <property type="component" value="Unassembled WGS sequence"/>
</dbReference>
<dbReference type="InterPro" id="IPR025662">
    <property type="entry name" value="Sigma_54_int_dom_ATP-bd_1"/>
</dbReference>
<dbReference type="Pfam" id="PF00158">
    <property type="entry name" value="Sigma54_activat"/>
    <property type="match status" value="1"/>
</dbReference>
<keyword evidence="5" id="KW-0804">Transcription</keyword>
<dbReference type="PROSITE" id="PS00688">
    <property type="entry name" value="SIGMA54_INTERACT_3"/>
    <property type="match status" value="1"/>
</dbReference>
<dbReference type="PROSITE" id="PS00676">
    <property type="entry name" value="SIGMA54_INTERACT_2"/>
    <property type="match status" value="1"/>
</dbReference>
<dbReference type="InterPro" id="IPR027417">
    <property type="entry name" value="P-loop_NTPase"/>
</dbReference>
<dbReference type="Gene3D" id="1.10.10.60">
    <property type="entry name" value="Homeodomain-like"/>
    <property type="match status" value="1"/>
</dbReference>
<dbReference type="Gene3D" id="3.40.50.300">
    <property type="entry name" value="P-loop containing nucleotide triphosphate hydrolases"/>
    <property type="match status" value="1"/>
</dbReference>
<dbReference type="EMBL" id="JAVRIB010000001">
    <property type="protein sequence ID" value="MDT0633592.1"/>
    <property type="molecule type" value="Genomic_DNA"/>
</dbReference>
<evidence type="ECO:0000313" key="8">
    <source>
        <dbReference type="Proteomes" id="UP001251857"/>
    </source>
</evidence>
<keyword evidence="3" id="KW-0805">Transcription regulation</keyword>
<evidence type="ECO:0000256" key="4">
    <source>
        <dbReference type="ARBA" id="ARBA00023125"/>
    </source>
</evidence>
<dbReference type="PANTHER" id="PTHR32071:SF117">
    <property type="entry name" value="PTS-DEPENDENT DIHYDROXYACETONE KINASE OPERON REGULATORY PROTEIN-RELATED"/>
    <property type="match status" value="1"/>
</dbReference>
<keyword evidence="8" id="KW-1185">Reference proteome</keyword>
<dbReference type="Pfam" id="PF25601">
    <property type="entry name" value="AAA_lid_14"/>
    <property type="match status" value="1"/>
</dbReference>
<evidence type="ECO:0000256" key="2">
    <source>
        <dbReference type="ARBA" id="ARBA00022840"/>
    </source>
</evidence>